<keyword evidence="9" id="KW-0651">Protein splicing</keyword>
<keyword evidence="3" id="KW-0235">DNA replication</keyword>
<feature type="domain" description="MCM C-terminal AAA(+) ATPase" evidence="12">
    <location>
        <begin position="279"/>
        <end position="335"/>
    </location>
</feature>
<evidence type="ECO:0000256" key="4">
    <source>
        <dbReference type="ARBA" id="ARBA00022741"/>
    </source>
</evidence>
<dbReference type="NCBIfam" id="TIGR01445">
    <property type="entry name" value="intein_Nterm"/>
    <property type="match status" value="4"/>
</dbReference>
<dbReference type="SUPFAM" id="SSF51294">
    <property type="entry name" value="Hedgehog/intein (Hint) domain"/>
    <property type="match status" value="4"/>
</dbReference>
<dbReference type="GO" id="GO:0006260">
    <property type="term" value="P:DNA replication"/>
    <property type="evidence" value="ECO:0007669"/>
    <property type="project" value="UniProtKB-KW"/>
</dbReference>
<evidence type="ECO:0000256" key="10">
    <source>
        <dbReference type="ARBA" id="ARBA00023125"/>
    </source>
</evidence>
<name>G0LFN8_HALWC</name>
<dbReference type="InterPro" id="IPR033762">
    <property type="entry name" value="MCM_OB"/>
</dbReference>
<dbReference type="Gene3D" id="2.40.50.140">
    <property type="entry name" value="Nucleic acid-binding proteins"/>
    <property type="match status" value="1"/>
</dbReference>
<dbReference type="SUPFAM" id="SSF55608">
    <property type="entry name" value="Homing endonucleases"/>
    <property type="match status" value="1"/>
</dbReference>
<dbReference type="Pfam" id="PF17855">
    <property type="entry name" value="MCM_lid"/>
    <property type="match status" value="1"/>
</dbReference>
<dbReference type="InterPro" id="IPR006142">
    <property type="entry name" value="INTEIN"/>
</dbReference>
<feature type="domain" description="DOD-type homing endonuclease" evidence="13">
    <location>
        <begin position="892"/>
        <end position="934"/>
    </location>
</feature>
<dbReference type="Gene3D" id="3.30.1640.10">
    <property type="entry name" value="mini-chromosome maintenance (MCM) complex, chain A, domain 1"/>
    <property type="match status" value="1"/>
</dbReference>
<dbReference type="Gene3D" id="3.10.28.10">
    <property type="entry name" value="Homing endonucleases"/>
    <property type="match status" value="2"/>
</dbReference>
<dbReference type="OrthoDB" id="6747at2157"/>
<evidence type="ECO:0000256" key="7">
    <source>
        <dbReference type="ARBA" id="ARBA00022813"/>
    </source>
</evidence>
<keyword evidence="4" id="KW-0547">Nucleotide-binding</keyword>
<dbReference type="HOGENOM" id="CLU_000995_7_2_2"/>
<dbReference type="Pfam" id="PF17207">
    <property type="entry name" value="MCM_OB"/>
    <property type="match status" value="1"/>
</dbReference>
<feature type="compositionally biased region" description="Polar residues" evidence="11">
    <location>
        <begin position="460"/>
        <end position="477"/>
    </location>
</feature>
<dbReference type="EC" id="3.6.4.12" evidence="2"/>
<dbReference type="PROSITE" id="PS00847">
    <property type="entry name" value="MCM_1"/>
    <property type="match status" value="1"/>
</dbReference>
<evidence type="ECO:0000259" key="13">
    <source>
        <dbReference type="PROSITE" id="PS50819"/>
    </source>
</evidence>
<evidence type="ECO:0000256" key="1">
    <source>
        <dbReference type="ARBA" id="ARBA00008010"/>
    </source>
</evidence>
<dbReference type="PROSITE" id="PS50051">
    <property type="entry name" value="MCM_2"/>
    <property type="match status" value="2"/>
</dbReference>
<feature type="region of interest" description="Disordered" evidence="11">
    <location>
        <begin position="1705"/>
        <end position="1735"/>
    </location>
</feature>
<dbReference type="InterPro" id="IPR027434">
    <property type="entry name" value="Homing_endonucl"/>
</dbReference>
<dbReference type="InterPro" id="IPR004860">
    <property type="entry name" value="LAGLIDADG_dom"/>
</dbReference>
<evidence type="ECO:0000259" key="12">
    <source>
        <dbReference type="PROSITE" id="PS50051"/>
    </source>
</evidence>
<dbReference type="InterPro" id="IPR048907">
    <property type="entry name" value="WHD_MCM_arc"/>
</dbReference>
<dbReference type="Pfam" id="PF14890">
    <property type="entry name" value="Intein_splicing"/>
    <property type="match status" value="3"/>
</dbReference>
<dbReference type="FunFam" id="2.20.28.10:FF:000003">
    <property type="entry name" value="DNA helicase"/>
    <property type="match status" value="1"/>
</dbReference>
<feature type="compositionally biased region" description="Polar residues" evidence="11">
    <location>
        <begin position="1718"/>
        <end position="1735"/>
    </location>
</feature>
<dbReference type="Gene3D" id="2.20.28.10">
    <property type="match status" value="1"/>
</dbReference>
<feature type="region of interest" description="Disordered" evidence="11">
    <location>
        <begin position="1257"/>
        <end position="1285"/>
    </location>
</feature>
<evidence type="ECO:0000256" key="3">
    <source>
        <dbReference type="ARBA" id="ARBA00022705"/>
    </source>
</evidence>
<dbReference type="Gene3D" id="2.170.16.10">
    <property type="entry name" value="Hedgehog/Intein (Hint) domain"/>
    <property type="match status" value="6"/>
</dbReference>
<proteinExistence type="inferred from homology"/>
<comment type="similarity">
    <text evidence="1">Belongs to the MCM family.</text>
</comment>
<dbReference type="GO" id="GO:0017116">
    <property type="term" value="F:single-stranded DNA helicase activity"/>
    <property type="evidence" value="ECO:0007669"/>
    <property type="project" value="TreeGrafter"/>
</dbReference>
<feature type="region of interest" description="Disordered" evidence="11">
    <location>
        <begin position="971"/>
        <end position="1007"/>
    </location>
</feature>
<keyword evidence="6 14" id="KW-0347">Helicase</keyword>
<dbReference type="InterPro" id="IPR027417">
    <property type="entry name" value="P-loop_NTPase"/>
</dbReference>
<organism evidence="14 15">
    <name type="scientific">Haloquadratum walsbyi (strain DSM 16854 / JCM 12705 / C23)</name>
    <dbReference type="NCBI Taxonomy" id="768065"/>
    <lineage>
        <taxon>Archaea</taxon>
        <taxon>Methanobacteriati</taxon>
        <taxon>Methanobacteriota</taxon>
        <taxon>Stenosarchaea group</taxon>
        <taxon>Halobacteria</taxon>
        <taxon>Halobacteriales</taxon>
        <taxon>Haloferacaceae</taxon>
        <taxon>Haloquadratum</taxon>
    </lineage>
</organism>
<dbReference type="PANTHER" id="PTHR11630:SF66">
    <property type="entry name" value="DNA REPLICATION LICENSING FACTOR MCM4"/>
    <property type="match status" value="1"/>
</dbReference>
<dbReference type="CDD" id="cd00081">
    <property type="entry name" value="Hint"/>
    <property type="match status" value="4"/>
</dbReference>
<dbReference type="InterPro" id="IPR004042">
    <property type="entry name" value="Intein_endonuc_central"/>
</dbReference>
<dbReference type="EMBL" id="FR746099">
    <property type="protein sequence ID" value="CCC41801.1"/>
    <property type="molecule type" value="Genomic_DNA"/>
</dbReference>
<evidence type="ECO:0000256" key="2">
    <source>
        <dbReference type="ARBA" id="ARBA00012551"/>
    </source>
</evidence>
<sequence length="2216" mass="241640">MAQAPQDPQDLTDRFIQFYRKYYRDDIGTLAQQFPHEKRSLYIDYHDLYAFDIELAEDYRREPDQLREYAEEALRLYDLPADVKLGRAHVRMRSLPDTVDIRNIRVHDDHIGHLIAVQGIVRKATDVRPKITEAAFECQRCGTMTYIPQSDSGFQEPHECQGCERQGPFDVDFDQSEFIDAQKVRVQESPEGLRGGETPQSIDVDLEDDATGAVTAGDHVTTTGVLHIEQQTSGNEKTPIFDIYMDGRSVEIEDEEFDDMDITDEDVAEIVELSNDPDIYEKMVESVAPSIYGYDEEKLAMILQLFSGVTKHLPDGSRIRGDLHMLLIGDPGTGKCVSGETDIALVEGKTATIGELVESALTDPKPVDDGVWDTADFTVTSAIETGELTERDVTRVWKRQSPETMRQIQTASGRSVTVTPSHPVFVEHNGSYTARRADSLSAGESVAIADDVADSRPISVDNTANTLNPRSMSTPGVTTDGGLHRTGSDGGIVHAEVDEEDVTDCLTTDRITAVKTVTPTAEWVYDLEVEGTHAYLTNGVLSHNSAMLQYIRNIAPRSVYTSGKGSSSAGLCVTGETRIHTTDGFVPLKQLATQHHPKTVTTETAAAYERELYTVDPTTQSAEVTQSKSSHVWRMPEKHCRRIRTASGKQLEASVNTPVLTVDDAEIKWKPISAIESNDSIVIPQYNNVERSSVSITDIFEFTQEQLKLTEKSITILRSKIVSQYQNIAAAADALNIDVNSVEALITGQPVVSDVIDRVCDAISVSSEDITIHHVIGPTGTAIELPEVLNDDLLYLLGAAFACGNIMTGETCEERWIQFHAPEESIRSHIIDAAVATFGSESIQTDTEQANTVQVISATVTRLFETLGLEQITDAAPREIHPRLTAVSGVDAFIRGLFDTGGRIDNKNTPQIAIGTASEPLAEQIQLLLETYGIGSCRDTGDQSHTGTSTTQGQYLTLTGSDAQAYRTTIGTRTESGSSWDRQVSSSHVGSEPSVRSTTTDTQKRTDMHEHEIISAGDVSTVSSVESDGGTPQMPRSNIEPQSIGYDYESSRVNEIQTETVVEAVNTGKKEVFDLTVPNTQNFIGGGIVTHNTAAAVRDDFGDGQQWTLEAGALVLADKGIAAVDELDKMRCVTGETLVSLADGRHVPIASLATDASKTGTIESKPDGVGRTIRGIDNLTVWTMTENKQLTGRPVTAIHQYDSPDTLWQITLSDGSEVTTTADHPFIIINRDGVHECPAKHLSENDEVYTPADGFTASTFDVTPDSETSSDSLPDGGITQTRTNQYSSHRCDVDLSDDVLLDVTTKTIESIETVHPSDGTDVYDLTVSGTHNFVANGMIVHNSEDRSAMHEALEQQSYHPRSEVLLADGQRIDIGTFVDSRIEKNNANVIDGINCEILPVDDVDVYTVDTDTGSASTVSIDRVSRHPAPSEFIRVKFSNGRSVLVTPEHPMFIDDGSETKTVQANALSGGEFVPAPHHLPGVNTDTSTVSDDINDVSTIRTHVRSRARAKAEVEVQATDGEFKLIDAAQTLGIMTAVGKVSVDAPERGIIVDMDRTVDSSKDAINNVLGSVIPSNDNDSITRAQDTGSTGNQWRWSVNTFVERMIEIAPAVTADRPNRRVPDAVLGGSEAVVQQFLTGVIIAAGRILDETIRIYASSNELACDYADAFLRLGITASVEDGPAEIAAQTVIKRDSDYERACGMFDISSSRTTPSDTSSQNNQSSVTAQNEDTHQTTSHEILPSGIADELQSIRQLLNIPASEQLASITAGDDGIALSIARAEINLLRDHIETLRMDTDNVSIGRDDCATPTISSSSKYKYAKNGITSDENLQLFGQSQAQFSERTKTTASSPISASTDLVSIPANISENRLVAATQRLDEVETRCNRRYHRVIAVDTVSNAGPHACEWVYDITVEPTNTFISSGVILHNSISVSKAGINATLKSRCSLLGAANPKYGRFDQYEPIGEQIDLEPALISRFDLIFTVTDEPDPDADAKLADHIINTNYAGELHTQKANIPNSEFTDGEVESATAEVTPTIDAELLRKYVAYARRNCYPTMTDDAQDVIRKFYVDFRAKGADDDAPVPVTARKLEALVRLSEASARLRLSDTVEQEDAKRVTSIVESCLRDIGMDPETGEFDADIVETGTSKNQRDRIKNLKHLIENIEADYDDGAPVDEVIEQAISELGLSESKAEGEIENLRAKGEVYEPRTGSLRTT</sequence>
<feature type="compositionally biased region" description="Low complexity" evidence="11">
    <location>
        <begin position="1706"/>
        <end position="1717"/>
    </location>
</feature>
<gene>
    <name evidence="14" type="primary">mcm</name>
    <name evidence="14" type="ordered locus">Hqrw_4075</name>
</gene>
<dbReference type="InterPro" id="IPR036844">
    <property type="entry name" value="Hint_dom_sf"/>
</dbReference>
<dbReference type="NCBIfam" id="TIGR01443">
    <property type="entry name" value="intein_Cterm"/>
    <property type="match status" value="4"/>
</dbReference>
<dbReference type="PRINTS" id="PR00379">
    <property type="entry name" value="INTEIN"/>
</dbReference>
<feature type="region of interest" description="Disordered" evidence="11">
    <location>
        <begin position="459"/>
        <end position="484"/>
    </location>
</feature>
<dbReference type="InterPro" id="IPR003586">
    <property type="entry name" value="Hint_dom_C"/>
</dbReference>
<dbReference type="GO" id="GO:0016539">
    <property type="term" value="P:intein-mediated protein splicing"/>
    <property type="evidence" value="ECO:0007669"/>
    <property type="project" value="InterPro"/>
</dbReference>
<dbReference type="KEGG" id="hwc:Hqrw_4075"/>
<dbReference type="PROSITE" id="PS50818">
    <property type="entry name" value="INTEIN_C_TER"/>
    <property type="match status" value="4"/>
</dbReference>
<dbReference type="Pfam" id="PF14528">
    <property type="entry name" value="LAGLIDADG_3"/>
    <property type="match status" value="1"/>
</dbReference>
<keyword evidence="5 14" id="KW-0378">Hydrolase</keyword>
<evidence type="ECO:0000313" key="14">
    <source>
        <dbReference type="EMBL" id="CCC41801.1"/>
    </source>
</evidence>
<dbReference type="GO" id="GO:0042555">
    <property type="term" value="C:MCM complex"/>
    <property type="evidence" value="ECO:0007669"/>
    <property type="project" value="TreeGrafter"/>
</dbReference>
<dbReference type="GO" id="GO:0005524">
    <property type="term" value="F:ATP binding"/>
    <property type="evidence" value="ECO:0007669"/>
    <property type="project" value="UniProtKB-KW"/>
</dbReference>
<dbReference type="SMART" id="SM00306">
    <property type="entry name" value="HintN"/>
    <property type="match status" value="4"/>
</dbReference>
<dbReference type="PANTHER" id="PTHR11630">
    <property type="entry name" value="DNA REPLICATION LICENSING FACTOR MCM FAMILY MEMBER"/>
    <property type="match status" value="1"/>
</dbReference>
<dbReference type="InterPro" id="IPR030934">
    <property type="entry name" value="Intein_C"/>
</dbReference>
<dbReference type="InterPro" id="IPR012340">
    <property type="entry name" value="NA-bd_OB-fold"/>
</dbReference>
<feature type="domain" description="MCM C-terminal AAA(+) ATPase" evidence="12">
    <location>
        <begin position="1924"/>
        <end position="2000"/>
    </location>
</feature>
<keyword evidence="10" id="KW-0238">DNA-binding</keyword>
<dbReference type="SMART" id="SM00305">
    <property type="entry name" value="HintC"/>
    <property type="match status" value="4"/>
</dbReference>
<accession>G0LFN8</accession>
<dbReference type="SMART" id="SM00350">
    <property type="entry name" value="MCM"/>
    <property type="match status" value="1"/>
</dbReference>
<keyword evidence="8" id="KW-0067">ATP-binding</keyword>
<evidence type="ECO:0000256" key="8">
    <source>
        <dbReference type="ARBA" id="ARBA00022840"/>
    </source>
</evidence>
<dbReference type="FunFam" id="3.40.50.300:FF:003812">
    <property type="entry name" value="MCM / cell division control protein 21"/>
    <property type="match status" value="1"/>
</dbReference>
<evidence type="ECO:0000313" key="15">
    <source>
        <dbReference type="Proteomes" id="UP000007954"/>
    </source>
</evidence>
<feature type="compositionally biased region" description="Polar residues" evidence="11">
    <location>
        <begin position="971"/>
        <end position="1001"/>
    </location>
</feature>
<dbReference type="GO" id="GO:0016787">
    <property type="term" value="F:hydrolase activity"/>
    <property type="evidence" value="ECO:0007669"/>
    <property type="project" value="UniProtKB-KW"/>
</dbReference>
<dbReference type="PROSITE" id="PS50819">
    <property type="entry name" value="INTEIN_ENDONUCLEASE"/>
    <property type="match status" value="2"/>
</dbReference>
<dbReference type="SUPFAM" id="SSF50249">
    <property type="entry name" value="Nucleic acid-binding proteins"/>
    <property type="match status" value="1"/>
</dbReference>
<dbReference type="InterPro" id="IPR003587">
    <property type="entry name" value="Hint_dom_N"/>
</dbReference>
<dbReference type="Pfam" id="PF00493">
    <property type="entry name" value="MCM"/>
    <property type="match status" value="3"/>
</dbReference>
<feature type="domain" description="DOD-type homing endonuclease" evidence="13">
    <location>
        <begin position="1617"/>
        <end position="1673"/>
    </location>
</feature>
<keyword evidence="7" id="KW-0068">Autocatalytic cleavage</keyword>
<dbReference type="Proteomes" id="UP000007954">
    <property type="component" value="Chromosome"/>
</dbReference>
<dbReference type="InterPro" id="IPR006141">
    <property type="entry name" value="Intein_N"/>
</dbReference>
<dbReference type="InterPro" id="IPR036388">
    <property type="entry name" value="WH-like_DNA-bd_sf"/>
</dbReference>
<dbReference type="GO" id="GO:0003697">
    <property type="term" value="F:single-stranded DNA binding"/>
    <property type="evidence" value="ECO:0007669"/>
    <property type="project" value="TreeGrafter"/>
</dbReference>
<evidence type="ECO:0000256" key="6">
    <source>
        <dbReference type="ARBA" id="ARBA00022806"/>
    </source>
</evidence>
<dbReference type="InterPro" id="IPR001208">
    <property type="entry name" value="MCM_dom"/>
</dbReference>
<evidence type="ECO:0000256" key="11">
    <source>
        <dbReference type="SAM" id="MobiDB-lite"/>
    </source>
</evidence>
<dbReference type="Gene3D" id="3.40.50.300">
    <property type="entry name" value="P-loop containing nucleotide triphosphate hydrolases"/>
    <property type="match status" value="2"/>
</dbReference>
<feature type="region of interest" description="Disordered" evidence="11">
    <location>
        <begin position="1021"/>
        <end position="1041"/>
    </location>
</feature>
<evidence type="ECO:0000256" key="5">
    <source>
        <dbReference type="ARBA" id="ARBA00022801"/>
    </source>
</evidence>
<protein>
    <recommendedName>
        <fullName evidence="2">DNA helicase</fullName>
        <ecNumber evidence="2">3.6.4.12</ecNumber>
    </recommendedName>
</protein>
<dbReference type="InterPro" id="IPR041562">
    <property type="entry name" value="MCM_lid"/>
</dbReference>
<dbReference type="Pfam" id="PF21120">
    <property type="entry name" value="WHD_MCM_arc"/>
    <property type="match status" value="1"/>
</dbReference>
<dbReference type="InterPro" id="IPR031327">
    <property type="entry name" value="MCM"/>
</dbReference>
<dbReference type="InterPro" id="IPR018525">
    <property type="entry name" value="MCM_CS"/>
</dbReference>
<evidence type="ECO:0000256" key="9">
    <source>
        <dbReference type="ARBA" id="ARBA00023000"/>
    </source>
</evidence>
<dbReference type="GO" id="GO:0004519">
    <property type="term" value="F:endonuclease activity"/>
    <property type="evidence" value="ECO:0007669"/>
    <property type="project" value="InterPro"/>
</dbReference>
<reference evidence="14 15" key="1">
    <citation type="journal article" date="2011" name="PLoS ONE">
        <title>Haloquadratum walsbyi: limited diversity in a global pond.</title>
        <authorList>
            <person name="Dyall-Smith M."/>
            <person name="Pfeiffer F."/>
            <person name="Klee K."/>
            <person name="Palm P."/>
            <person name="Gross K."/>
            <person name="Schuster S.C."/>
            <person name="Rampp M."/>
            <person name="Oesterhelt D."/>
        </authorList>
    </citation>
    <scope>NUCLEOTIDE SEQUENCE [LARGE SCALE GENOMIC DNA]</scope>
    <source>
        <strain evidence="15">DSM 16854 / JCM 12705 / C23</strain>
    </source>
</reference>
<dbReference type="PROSITE" id="PS50817">
    <property type="entry name" value="INTEIN_N_TER"/>
    <property type="match status" value="4"/>
</dbReference>
<dbReference type="SUPFAM" id="SSF52540">
    <property type="entry name" value="P-loop containing nucleoside triphosphate hydrolases"/>
    <property type="match status" value="2"/>
</dbReference>
<dbReference type="Gene3D" id="1.10.10.10">
    <property type="entry name" value="Winged helix-like DNA-binding domain superfamily/Winged helix DNA-binding domain"/>
    <property type="match status" value="1"/>
</dbReference>